<evidence type="ECO:0000259" key="5">
    <source>
        <dbReference type="Pfam" id="PF00849"/>
    </source>
</evidence>
<protein>
    <recommendedName>
        <fullName evidence="2">RNA pseudouridylate synthase</fullName>
    </recommendedName>
    <alternativeName>
        <fullName evidence="3">RNA-uridine isomerase</fullName>
    </alternativeName>
</protein>
<proteinExistence type="predicted"/>
<feature type="domain" description="Pseudouridine synthase RsuA/RluA-like" evidence="5">
    <location>
        <begin position="82"/>
        <end position="221"/>
    </location>
</feature>
<organism evidence="6 7">
    <name type="scientific">Corynebacterium breve</name>
    <dbReference type="NCBI Taxonomy" id="3049799"/>
    <lineage>
        <taxon>Bacteria</taxon>
        <taxon>Bacillati</taxon>
        <taxon>Actinomycetota</taxon>
        <taxon>Actinomycetes</taxon>
        <taxon>Mycobacteriales</taxon>
        <taxon>Corynebacteriaceae</taxon>
        <taxon>Corynebacterium</taxon>
    </lineage>
</organism>
<sequence>MNPTGRPPARGGVVARKIILKDAVPAGEYYAGRSGDSPFTPGERLAAGTPLGRPVPAWTFPNVRTERAIPFEYQVLLDDDRLVVVDKPHFLPSTPNGRLVKETVQTRLRATYGEDITVVHRLDRATAGILLAVKRPEHRRPYQELFAKRAVKKWYRARVTGPLGADSWARVDLPLRKVGRKVVVDKQGTMTTTWLRAAGDNVVELMPVTGHTHQLRVVCAHFGAPIVGDDLYPHERPLNLDDFTQPLHLVAEAMEFADPIDGSTRKMSSFMHLPDRLG</sequence>
<evidence type="ECO:0000313" key="6">
    <source>
        <dbReference type="EMBL" id="WIM68559.1"/>
    </source>
</evidence>
<reference evidence="6 7" key="1">
    <citation type="submission" date="2023-05" db="EMBL/GenBank/DDBJ databases">
        <title>Corynebacterium suedekumii sp. nov. and Corynebacterium breve sp. nov. isolated from raw cow's milk.</title>
        <authorList>
            <person name="Baer M.K."/>
            <person name="Mehl L."/>
            <person name="Hellmuth R."/>
            <person name="Marke G."/>
            <person name="Lipski A."/>
        </authorList>
    </citation>
    <scope>NUCLEOTIDE SEQUENCE [LARGE SCALE GENOMIC DNA]</scope>
    <source>
        <strain evidence="6 7">R4</strain>
    </source>
</reference>
<evidence type="ECO:0000313" key="7">
    <source>
        <dbReference type="Proteomes" id="UP001225598"/>
    </source>
</evidence>
<evidence type="ECO:0000256" key="1">
    <source>
        <dbReference type="ARBA" id="ARBA00000073"/>
    </source>
</evidence>
<comment type="catalytic activity">
    <reaction evidence="1">
        <text>a uridine in RNA = a pseudouridine in RNA</text>
        <dbReference type="Rhea" id="RHEA:48348"/>
        <dbReference type="Rhea" id="RHEA-COMP:12068"/>
        <dbReference type="Rhea" id="RHEA-COMP:12069"/>
        <dbReference type="ChEBI" id="CHEBI:65314"/>
        <dbReference type="ChEBI" id="CHEBI:65315"/>
    </reaction>
</comment>
<dbReference type="PANTHER" id="PTHR21600:SF84">
    <property type="entry name" value="PSEUDOURIDINE SYNTHASE RSUA_RLUA-LIKE DOMAIN-CONTAINING PROTEIN"/>
    <property type="match status" value="1"/>
</dbReference>
<dbReference type="Proteomes" id="UP001225598">
    <property type="component" value="Chromosome"/>
</dbReference>
<dbReference type="EMBL" id="CP126969">
    <property type="protein sequence ID" value="WIM68559.1"/>
    <property type="molecule type" value="Genomic_DNA"/>
</dbReference>
<dbReference type="RefSeq" id="WP_284826169.1">
    <property type="nucleotide sequence ID" value="NZ_CP126969.1"/>
</dbReference>
<evidence type="ECO:0000256" key="3">
    <source>
        <dbReference type="ARBA" id="ARBA00033164"/>
    </source>
</evidence>
<dbReference type="SUPFAM" id="SSF55120">
    <property type="entry name" value="Pseudouridine synthase"/>
    <property type="match status" value="1"/>
</dbReference>
<feature type="region of interest" description="Disordered" evidence="4">
    <location>
        <begin position="31"/>
        <end position="50"/>
    </location>
</feature>
<name>A0ABY8VFY7_9CORY</name>
<dbReference type="InterPro" id="IPR050188">
    <property type="entry name" value="RluA_PseudoU_synthase"/>
</dbReference>
<dbReference type="PANTHER" id="PTHR21600">
    <property type="entry name" value="MITOCHONDRIAL RNA PSEUDOURIDINE SYNTHASE"/>
    <property type="match status" value="1"/>
</dbReference>
<evidence type="ECO:0000256" key="4">
    <source>
        <dbReference type="SAM" id="MobiDB-lite"/>
    </source>
</evidence>
<dbReference type="Pfam" id="PF00849">
    <property type="entry name" value="PseudoU_synth_2"/>
    <property type="match status" value="1"/>
</dbReference>
<dbReference type="InterPro" id="IPR020103">
    <property type="entry name" value="PsdUridine_synth_cat_dom_sf"/>
</dbReference>
<dbReference type="PROSITE" id="PS01129">
    <property type="entry name" value="PSI_RLU"/>
    <property type="match status" value="1"/>
</dbReference>
<keyword evidence="7" id="KW-1185">Reference proteome</keyword>
<dbReference type="Gene3D" id="3.30.2350.10">
    <property type="entry name" value="Pseudouridine synthase"/>
    <property type="match status" value="1"/>
</dbReference>
<accession>A0ABY8VFY7</accession>
<gene>
    <name evidence="6" type="ORF">QP027_03965</name>
</gene>
<evidence type="ECO:0000256" key="2">
    <source>
        <dbReference type="ARBA" id="ARBA00031870"/>
    </source>
</evidence>
<dbReference type="InterPro" id="IPR006145">
    <property type="entry name" value="PsdUridine_synth_RsuA/RluA"/>
</dbReference>
<dbReference type="InterPro" id="IPR006224">
    <property type="entry name" value="PsdUridine_synth_RluA-like_CS"/>
</dbReference>